<dbReference type="InterPro" id="IPR023753">
    <property type="entry name" value="FAD/NAD-binding_dom"/>
</dbReference>
<dbReference type="PRINTS" id="PR00368">
    <property type="entry name" value="FADPNR"/>
</dbReference>
<dbReference type="RefSeq" id="WP_093349619.1">
    <property type="nucleotide sequence ID" value="NZ_FOUY01000028.1"/>
</dbReference>
<dbReference type="OrthoDB" id="9781621at2"/>
<reference evidence="8 9" key="1">
    <citation type="submission" date="2016-10" db="EMBL/GenBank/DDBJ databases">
        <authorList>
            <person name="de Groot N.N."/>
        </authorList>
    </citation>
    <scope>NUCLEOTIDE SEQUENCE [LARGE SCALE GENOMIC DNA]</scope>
    <source>
        <strain evidence="8 9">CGMCC 4.1877</strain>
    </source>
</reference>
<name>A0A1I5E2I2_PSUAM</name>
<keyword evidence="5" id="KW-0520">NAD</keyword>
<keyword evidence="3" id="KW-0274">FAD</keyword>
<dbReference type="InterPro" id="IPR036188">
    <property type="entry name" value="FAD/NAD-bd_sf"/>
</dbReference>
<dbReference type="PANTHER" id="PTHR43706:SF45">
    <property type="entry name" value="NADH DEHYDROGENASE-LIKE PROTEIN RV1812C"/>
    <property type="match status" value="1"/>
</dbReference>
<dbReference type="Gene3D" id="3.50.50.100">
    <property type="match status" value="1"/>
</dbReference>
<evidence type="ECO:0000256" key="4">
    <source>
        <dbReference type="ARBA" id="ARBA00023002"/>
    </source>
</evidence>
<organism evidence="8 9">
    <name type="scientific">Pseudonocardia ammonioxydans</name>
    <dbReference type="NCBI Taxonomy" id="260086"/>
    <lineage>
        <taxon>Bacteria</taxon>
        <taxon>Bacillati</taxon>
        <taxon>Actinomycetota</taxon>
        <taxon>Actinomycetes</taxon>
        <taxon>Pseudonocardiales</taxon>
        <taxon>Pseudonocardiaceae</taxon>
        <taxon>Pseudonocardia</taxon>
    </lineage>
</organism>
<dbReference type="InterPro" id="IPR045024">
    <property type="entry name" value="NDH-2"/>
</dbReference>
<accession>A0A1I5E2I2</accession>
<sequence>MPKDDRAHDASQRRPRVVVVGGGFAGYHATRALARTMGDAAEIVLVSPTNYFLYLPLLPEVAAGILEPRRISISLADALPAQVRTMPGEVDEIDLAGRTVWWVDPEGGRQAIAYDRLVLAAGSVHMLQPVPGVSDHAHGFRGIPEALYLRDHLIRQIDLAAATDDPAEQEARRTFVVVGAGYTGTELAAQGQLFTDLLARSRGMPERSTRWVLVNRSRILSGLDQHLADTADRVLRERGIDVRTGTTVEEATATGVRLDTGEHVPTRTLLWCVGVRADPLLASLGLELEKGRVVVGPDLRAPGHPEVFVCGDAAAVPDPGRPGQLTAMTAQHAVRQGRLAARNVAASLAGRRMRRYRHRDLGFVVDLGGTQAAANPLHIPLSGRPAKALARGYHLMSMPGNRVRTAVDWLLDAVLPRQTSQLGVVRSDAVPLDTSSPEVPQSPLGFPPADPPPVHERAAAEER</sequence>
<evidence type="ECO:0000256" key="6">
    <source>
        <dbReference type="SAM" id="MobiDB-lite"/>
    </source>
</evidence>
<keyword evidence="4" id="KW-0560">Oxidoreductase</keyword>
<feature type="domain" description="FAD/NAD(P)-binding" evidence="7">
    <location>
        <begin position="16"/>
        <end position="337"/>
    </location>
</feature>
<keyword evidence="2" id="KW-0285">Flavoprotein</keyword>
<dbReference type="Proteomes" id="UP000199614">
    <property type="component" value="Unassembled WGS sequence"/>
</dbReference>
<dbReference type="STRING" id="260086.SAMN05216207_102868"/>
<dbReference type="SUPFAM" id="SSF51905">
    <property type="entry name" value="FAD/NAD(P)-binding domain"/>
    <property type="match status" value="1"/>
</dbReference>
<dbReference type="AlphaFoldDB" id="A0A1I5E2I2"/>
<dbReference type="EMBL" id="FOUY01000028">
    <property type="protein sequence ID" value="SFO05381.1"/>
    <property type="molecule type" value="Genomic_DNA"/>
</dbReference>
<dbReference type="Pfam" id="PF07992">
    <property type="entry name" value="Pyr_redox_2"/>
    <property type="match status" value="1"/>
</dbReference>
<evidence type="ECO:0000313" key="8">
    <source>
        <dbReference type="EMBL" id="SFO05381.1"/>
    </source>
</evidence>
<evidence type="ECO:0000256" key="2">
    <source>
        <dbReference type="ARBA" id="ARBA00022630"/>
    </source>
</evidence>
<evidence type="ECO:0000313" key="9">
    <source>
        <dbReference type="Proteomes" id="UP000199614"/>
    </source>
</evidence>
<comment type="similarity">
    <text evidence="1">Belongs to the NADH dehydrogenase family.</text>
</comment>
<keyword evidence="9" id="KW-1185">Reference proteome</keyword>
<evidence type="ECO:0000256" key="5">
    <source>
        <dbReference type="ARBA" id="ARBA00023027"/>
    </source>
</evidence>
<protein>
    <submittedName>
        <fullName evidence="8">NADH dehydrogenase</fullName>
    </submittedName>
</protein>
<feature type="compositionally biased region" description="Basic and acidic residues" evidence="6">
    <location>
        <begin position="453"/>
        <end position="463"/>
    </location>
</feature>
<evidence type="ECO:0000256" key="1">
    <source>
        <dbReference type="ARBA" id="ARBA00005272"/>
    </source>
</evidence>
<gene>
    <name evidence="8" type="ORF">SAMN05216207_102868</name>
</gene>
<evidence type="ECO:0000256" key="3">
    <source>
        <dbReference type="ARBA" id="ARBA00022827"/>
    </source>
</evidence>
<feature type="region of interest" description="Disordered" evidence="6">
    <location>
        <begin position="426"/>
        <end position="463"/>
    </location>
</feature>
<proteinExistence type="inferred from homology"/>
<dbReference type="PANTHER" id="PTHR43706">
    <property type="entry name" value="NADH DEHYDROGENASE"/>
    <property type="match status" value="1"/>
</dbReference>
<evidence type="ECO:0000259" key="7">
    <source>
        <dbReference type="Pfam" id="PF07992"/>
    </source>
</evidence>
<dbReference type="GO" id="GO:0003954">
    <property type="term" value="F:NADH dehydrogenase activity"/>
    <property type="evidence" value="ECO:0007669"/>
    <property type="project" value="InterPro"/>
</dbReference>